<accession>A0A023G1G9</accession>
<feature type="chain" id="PRO_5001520419" evidence="1">
    <location>
        <begin position="22"/>
        <end position="85"/>
    </location>
</feature>
<protein>
    <submittedName>
        <fullName evidence="2">Putative secreted protein</fullName>
    </submittedName>
</protein>
<reference evidence="2" key="1">
    <citation type="submission" date="2014-03" db="EMBL/GenBank/DDBJ databases">
        <title>The sialotranscriptome of Amblyomma triste, Amblyomma parvum and Amblyomma cajennense ticks, uncovered by 454-based RNA-seq.</title>
        <authorList>
            <person name="Garcia G.R."/>
            <person name="Gardinassi L.G."/>
            <person name="Ribeiro J.M."/>
            <person name="Anatriello E."/>
            <person name="Ferreira B.R."/>
            <person name="Moreira H.N."/>
            <person name="Mafra C."/>
            <person name="Olegario M.M."/>
            <person name="Szabo P.J."/>
            <person name="Miranda-Santos I.K."/>
            <person name="Maruyama S.R."/>
        </authorList>
    </citation>
    <scope>NUCLEOTIDE SEQUENCE</scope>
    <source>
        <strain evidence="2">Mato Grasso do Sul</strain>
        <tissue evidence="2">Salivary glands</tissue>
    </source>
</reference>
<evidence type="ECO:0000313" key="2">
    <source>
        <dbReference type="EMBL" id="JAC27472.1"/>
    </source>
</evidence>
<feature type="signal peptide" evidence="1">
    <location>
        <begin position="1"/>
        <end position="21"/>
    </location>
</feature>
<dbReference type="AlphaFoldDB" id="A0A023G1G9"/>
<evidence type="ECO:0000256" key="1">
    <source>
        <dbReference type="SAM" id="SignalP"/>
    </source>
</evidence>
<proteinExistence type="evidence at transcript level"/>
<name>A0A023G1G9_AMBTT</name>
<organism evidence="2">
    <name type="scientific">Amblyomma triste</name>
    <name type="common">Neotropical tick</name>
    <dbReference type="NCBI Taxonomy" id="251400"/>
    <lineage>
        <taxon>Eukaryota</taxon>
        <taxon>Metazoa</taxon>
        <taxon>Ecdysozoa</taxon>
        <taxon>Arthropoda</taxon>
        <taxon>Chelicerata</taxon>
        <taxon>Arachnida</taxon>
        <taxon>Acari</taxon>
        <taxon>Parasitiformes</taxon>
        <taxon>Ixodida</taxon>
        <taxon>Ixodoidea</taxon>
        <taxon>Ixodidae</taxon>
        <taxon>Amblyomminae</taxon>
        <taxon>Amblyomma</taxon>
    </lineage>
</organism>
<sequence>MGNLFLAAWPIILLEVLYAIALSLQITSHPRPRRPIYLYFTAFRSQRYSFCDIKCTRPIWELTDIRVSNKTCCSQYGSLSHLFRS</sequence>
<dbReference type="EMBL" id="GBBM01007946">
    <property type="protein sequence ID" value="JAC27472.1"/>
    <property type="molecule type" value="mRNA"/>
</dbReference>
<keyword evidence="1" id="KW-0732">Signal</keyword>